<dbReference type="Gene3D" id="3.40.1090.10">
    <property type="entry name" value="Cytosolic phospholipase A2 catalytic domain"/>
    <property type="match status" value="1"/>
</dbReference>
<feature type="active site" description="Proton acceptor" evidence="4">
    <location>
        <position position="221"/>
    </location>
</feature>
<organism evidence="6 7">
    <name type="scientific">Tothia fuscella</name>
    <dbReference type="NCBI Taxonomy" id="1048955"/>
    <lineage>
        <taxon>Eukaryota</taxon>
        <taxon>Fungi</taxon>
        <taxon>Dikarya</taxon>
        <taxon>Ascomycota</taxon>
        <taxon>Pezizomycotina</taxon>
        <taxon>Dothideomycetes</taxon>
        <taxon>Pleosporomycetidae</taxon>
        <taxon>Venturiales</taxon>
        <taxon>Cylindrosympodiaceae</taxon>
        <taxon>Tothia</taxon>
    </lineage>
</organism>
<feature type="short sequence motif" description="DGA/G" evidence="4">
    <location>
        <begin position="221"/>
        <end position="223"/>
    </location>
</feature>
<dbReference type="OrthoDB" id="1658288at2759"/>
<dbReference type="InterPro" id="IPR027417">
    <property type="entry name" value="P-loop_NTPase"/>
</dbReference>
<dbReference type="EMBL" id="MU007072">
    <property type="protein sequence ID" value="KAF2424931.1"/>
    <property type="molecule type" value="Genomic_DNA"/>
</dbReference>
<dbReference type="GO" id="GO:0016020">
    <property type="term" value="C:membrane"/>
    <property type="evidence" value="ECO:0007669"/>
    <property type="project" value="TreeGrafter"/>
</dbReference>
<dbReference type="Proteomes" id="UP000800235">
    <property type="component" value="Unassembled WGS sequence"/>
</dbReference>
<keyword evidence="3 4" id="KW-0443">Lipid metabolism</keyword>
<keyword evidence="7" id="KW-1185">Reference proteome</keyword>
<dbReference type="GO" id="GO:0047499">
    <property type="term" value="F:calcium-independent phospholipase A2 activity"/>
    <property type="evidence" value="ECO:0007669"/>
    <property type="project" value="TreeGrafter"/>
</dbReference>
<dbReference type="Gene3D" id="3.40.50.300">
    <property type="entry name" value="P-loop containing nucleotide triphosphate hydrolases"/>
    <property type="match status" value="1"/>
</dbReference>
<evidence type="ECO:0000256" key="2">
    <source>
        <dbReference type="ARBA" id="ARBA00022963"/>
    </source>
</evidence>
<dbReference type="InterPro" id="IPR016035">
    <property type="entry name" value="Acyl_Trfase/lysoPLipase"/>
</dbReference>
<dbReference type="Pfam" id="PF01734">
    <property type="entry name" value="Patatin"/>
    <property type="match status" value="1"/>
</dbReference>
<dbReference type="GO" id="GO:0019369">
    <property type="term" value="P:arachidonate metabolic process"/>
    <property type="evidence" value="ECO:0007669"/>
    <property type="project" value="TreeGrafter"/>
</dbReference>
<proteinExistence type="predicted"/>
<dbReference type="CDD" id="cd07216">
    <property type="entry name" value="Pat17_PNPLA8_PNPLA9_like3"/>
    <property type="match status" value="1"/>
</dbReference>
<feature type="active site" description="Nucleophile" evidence="4">
    <location>
        <position position="69"/>
    </location>
</feature>
<evidence type="ECO:0000256" key="4">
    <source>
        <dbReference type="PROSITE-ProRule" id="PRU01161"/>
    </source>
</evidence>
<dbReference type="PROSITE" id="PS51635">
    <property type="entry name" value="PNPLA"/>
    <property type="match status" value="1"/>
</dbReference>
<evidence type="ECO:0000256" key="3">
    <source>
        <dbReference type="ARBA" id="ARBA00023098"/>
    </source>
</evidence>
<keyword evidence="1 4" id="KW-0378">Hydrolase</keyword>
<sequence length="1196" mass="134932">MEQAKVDLSPRDSDGLCLLSFDGGGVRGLSSLYILKTLMDRLNHERRTKYGLIQAVKPCEVFDMICGTSTGGSWVATTLYTGLIAIMLGRLEMDVDDCIKAYGTLSEKVFKIKMRRLPTSFTGTVKPRFDSALLVDAIREVIAGSKYQDPATLFNDGVNRGCRTFVCTIGEQIGDIIRLRSYDVPSEPNTPKATVLQAALATSAATTFFEPVRIGNLTFADGALGANNPVDEMEGEASLVYCYEEFDHDMKSQVKCFISIGTGHPRLNPAKGSLAGFVRVNLVKIATDTENIAKRSIERWAKLYEDKRYFRFNVQHGLQDVDLEEYQKRESLKQQQISIWTIPSRRREFLVSNSKPPPQPITHKVVWQVPFDRNPYFIGRKEELSKLERDLFAPDRTTKIAVWGLGGIGKTQLVLELAHRVQKSRRDCSVIWLPANDRQVLQEAFHDAVLEFGLLDAKPAEAEAHNTDAKWIKLNTQGNILFTTRDLKTAQKLASQNTLSLKHMELLESKVLFGNCFGNELHLEDGKDIMELLKQLECLPLAIVQAASYAKVNQIRPATYLSMLSQQLKQGQREDDVIKLLNEDFDNGFARNPVAATWLISFKRIRRYHPLAARYLSFIVTLDHKSVPQSLLPPGPSAKDEVDAVGTLKAYSFLNGRVDDEGRTFFDVHRLVYLASRHWLRIESSHELWAEVACARLAEIFPRTRTNPCQIFGQQWHHILPHAQYILNSDLVDKNDLFRLVLALNVAIYLCHIARDKESFLLLVETHEALMAPQTLLGKCSTTQWLCGVFCLPVQWDKPERILRQVDRLQRQSSPHTSPLVPHPNQHAGMPSSAGEGINANMAAEVQSTLNGLQTDIGGSFPNGLIYCCKGKLPLPPNGVLRNEGDELATAATGQEEALRIWKEEYGIEHESYLDGNETLALIYLSFDREQDSQEVYRSILGAYRKLRGPGDDSTLYVMRRLAESLSGHANQAQEEETLVREAMHLMSRDQGISHPLFDYCLKILGCAAATQGRNLDSQWWGALYYVFGLKPEERNIEWVGNKLSIMISSSNERLVSLDLSVWFKTLAQCTEADIKIISELRKMLWGLALRQPTSEDIMEWPQELIAVILDLKEMVKGQKQRFASEGHTMERKEECIELIGDLKEMLLNRGGVTLEDGHLIVRRREGEMCNESPQEIALLVLASPWDNLFNERAKA</sequence>
<evidence type="ECO:0000313" key="7">
    <source>
        <dbReference type="Proteomes" id="UP000800235"/>
    </source>
</evidence>
<feature type="short sequence motif" description="GXSXG" evidence="4">
    <location>
        <begin position="67"/>
        <end position="71"/>
    </location>
</feature>
<dbReference type="GO" id="GO:0046486">
    <property type="term" value="P:glycerolipid metabolic process"/>
    <property type="evidence" value="ECO:0007669"/>
    <property type="project" value="UniProtKB-ARBA"/>
</dbReference>
<dbReference type="AlphaFoldDB" id="A0A9P4NKQ9"/>
<name>A0A9P4NKQ9_9PEZI</name>
<dbReference type="Gene3D" id="1.25.40.10">
    <property type="entry name" value="Tetratricopeptide repeat domain"/>
    <property type="match status" value="1"/>
</dbReference>
<dbReference type="SUPFAM" id="SSF52540">
    <property type="entry name" value="P-loop containing nucleoside triphosphate hydrolases"/>
    <property type="match status" value="1"/>
</dbReference>
<evidence type="ECO:0000256" key="1">
    <source>
        <dbReference type="ARBA" id="ARBA00022801"/>
    </source>
</evidence>
<comment type="caution">
    <text evidence="6">The sequence shown here is derived from an EMBL/GenBank/DDBJ whole genome shotgun (WGS) entry which is preliminary data.</text>
</comment>
<protein>
    <recommendedName>
        <fullName evidence="5">PNPLA domain-containing protein</fullName>
    </recommendedName>
</protein>
<evidence type="ECO:0000259" key="5">
    <source>
        <dbReference type="PROSITE" id="PS51635"/>
    </source>
</evidence>
<dbReference type="GO" id="GO:0016042">
    <property type="term" value="P:lipid catabolic process"/>
    <property type="evidence" value="ECO:0007669"/>
    <property type="project" value="UniProtKB-UniRule"/>
</dbReference>
<accession>A0A9P4NKQ9</accession>
<gene>
    <name evidence="6" type="ORF">EJ08DRAFT_681763</name>
</gene>
<evidence type="ECO:0000313" key="6">
    <source>
        <dbReference type="EMBL" id="KAF2424931.1"/>
    </source>
</evidence>
<dbReference type="InterPro" id="IPR002641">
    <property type="entry name" value="PNPLA_dom"/>
</dbReference>
<dbReference type="PANTHER" id="PTHR24185">
    <property type="entry name" value="CALCIUM-INDEPENDENT PHOSPHOLIPASE A2-GAMMA"/>
    <property type="match status" value="1"/>
</dbReference>
<feature type="short sequence motif" description="GXGXXG" evidence="4">
    <location>
        <begin position="23"/>
        <end position="28"/>
    </location>
</feature>
<dbReference type="PANTHER" id="PTHR24185:SF1">
    <property type="entry name" value="CALCIUM-INDEPENDENT PHOSPHOLIPASE A2-GAMMA"/>
    <property type="match status" value="1"/>
</dbReference>
<reference evidence="6" key="1">
    <citation type="journal article" date="2020" name="Stud. Mycol.">
        <title>101 Dothideomycetes genomes: a test case for predicting lifestyles and emergence of pathogens.</title>
        <authorList>
            <person name="Haridas S."/>
            <person name="Albert R."/>
            <person name="Binder M."/>
            <person name="Bloem J."/>
            <person name="Labutti K."/>
            <person name="Salamov A."/>
            <person name="Andreopoulos B."/>
            <person name="Baker S."/>
            <person name="Barry K."/>
            <person name="Bills G."/>
            <person name="Bluhm B."/>
            <person name="Cannon C."/>
            <person name="Castanera R."/>
            <person name="Culley D."/>
            <person name="Daum C."/>
            <person name="Ezra D."/>
            <person name="Gonzalez J."/>
            <person name="Henrissat B."/>
            <person name="Kuo A."/>
            <person name="Liang C."/>
            <person name="Lipzen A."/>
            <person name="Lutzoni F."/>
            <person name="Magnuson J."/>
            <person name="Mondo S."/>
            <person name="Nolan M."/>
            <person name="Ohm R."/>
            <person name="Pangilinan J."/>
            <person name="Park H.-J."/>
            <person name="Ramirez L."/>
            <person name="Alfaro M."/>
            <person name="Sun H."/>
            <person name="Tritt A."/>
            <person name="Yoshinaga Y."/>
            <person name="Zwiers L.-H."/>
            <person name="Turgeon B."/>
            <person name="Goodwin S."/>
            <person name="Spatafora J."/>
            <person name="Crous P."/>
            <person name="Grigoriev I."/>
        </authorList>
    </citation>
    <scope>NUCLEOTIDE SEQUENCE</scope>
    <source>
        <strain evidence="6">CBS 130266</strain>
    </source>
</reference>
<keyword evidence="2 4" id="KW-0442">Lipid degradation</keyword>
<feature type="domain" description="PNPLA" evidence="5">
    <location>
        <begin position="19"/>
        <end position="234"/>
    </location>
</feature>
<dbReference type="InterPro" id="IPR011990">
    <property type="entry name" value="TPR-like_helical_dom_sf"/>
</dbReference>
<dbReference type="SUPFAM" id="SSF52151">
    <property type="entry name" value="FabD/lysophospholipase-like"/>
    <property type="match status" value="1"/>
</dbReference>